<sequence>MSSITTPIFALAIASRHAAEENASMGVLVEGEKQNSSHSKAFCKGCLNQHKPALPNVIDVDAAGDSDAAGSGSLGDGWMAQAMTQITSVRGVRASMAAHLVSCPFASAAAKKAAQSAREDKKRNRNGSDSEDETTPPVKKHATFVAVDKVMKQSELTVFKGIDIPFNSTQKELVQKQFLRATISANLPFAWTVNPDIIKLFIMFRSRATDVMPSDAVLSGRLLDESASNVEKQLKKDLHGQYVTMGSDGWKDGYTVTGVTAAAQGKVHLVDLIHQRGKKKDGDAMCEAFCGHIDKLEATTDCTVVGYVCDNDGGSQNGRKKLVILRPWVLATACCSHQGQLILIDYLKENPEAQKTAEESSALVGWINNHERVRDIFDDVQTGGDPEKTPLAYLSGNLTRWTTHSIAFNRLIRLRAPLREAAVARDKLIIDAQVGAEKNKKKIAAMTKEAKQFIALLDDPRFWKRLQKLAEDIEPITFITNINQGDSTRADQVLLGFAGVFLHFKKHKIPSVAKGMMQRLEKRWAAMDQDFFVMALVLNPYEKLSRFGNDAGIDVFVLEGILLNLYKRVNSRPPVQPLTDAEQEDKERKEAAVSAAFLNYMSGTGPFASFEESRERFQNVHGDDPILVWRQFLNSTDVSDLADFAILLLGIVINQGGVERVFSDMKIKRTRLRNRLTFKKTEKMSKVGAVIRAENMAAGLTTAREPRKNHDDSRVAELIAVPKYADILENEDPADDNTAERVSSRLVNSRAAWRKLFTSWAVSARQEEMEAEEDEEESAMTVPHTASRKKWLPRSLSLLFGGKIQKEPETRRPRKAFNREELLMELLAAEHSDEEPDDGELEGSGDDYDGDSE</sequence>
<evidence type="ECO:0000313" key="2">
    <source>
        <dbReference type="EMBL" id="KAJ7190339.1"/>
    </source>
</evidence>
<gene>
    <name evidence="2" type="ORF">GGX14DRAFT_529245</name>
</gene>
<reference evidence="2" key="1">
    <citation type="submission" date="2023-03" db="EMBL/GenBank/DDBJ databases">
        <title>Massive genome expansion in bonnet fungi (Mycena s.s.) driven by repeated elements and novel gene families across ecological guilds.</title>
        <authorList>
            <consortium name="Lawrence Berkeley National Laboratory"/>
            <person name="Harder C.B."/>
            <person name="Miyauchi S."/>
            <person name="Viragh M."/>
            <person name="Kuo A."/>
            <person name="Thoen E."/>
            <person name="Andreopoulos B."/>
            <person name="Lu D."/>
            <person name="Skrede I."/>
            <person name="Drula E."/>
            <person name="Henrissat B."/>
            <person name="Morin E."/>
            <person name="Kohler A."/>
            <person name="Barry K."/>
            <person name="LaButti K."/>
            <person name="Morin E."/>
            <person name="Salamov A."/>
            <person name="Lipzen A."/>
            <person name="Mereny Z."/>
            <person name="Hegedus B."/>
            <person name="Baldrian P."/>
            <person name="Stursova M."/>
            <person name="Weitz H."/>
            <person name="Taylor A."/>
            <person name="Grigoriev I.V."/>
            <person name="Nagy L.G."/>
            <person name="Martin F."/>
            <person name="Kauserud H."/>
        </authorList>
    </citation>
    <scope>NUCLEOTIDE SEQUENCE</scope>
    <source>
        <strain evidence="2">9144</strain>
    </source>
</reference>
<protein>
    <submittedName>
        <fullName evidence="2">Ribonuclease H-like domain-containing protein</fullName>
    </submittedName>
</protein>
<dbReference type="InterPro" id="IPR012337">
    <property type="entry name" value="RNaseH-like_sf"/>
</dbReference>
<feature type="region of interest" description="Disordered" evidence="1">
    <location>
        <begin position="114"/>
        <end position="139"/>
    </location>
</feature>
<feature type="region of interest" description="Disordered" evidence="1">
    <location>
        <begin position="768"/>
        <end position="787"/>
    </location>
</feature>
<dbReference type="EMBL" id="JARJCW010000152">
    <property type="protein sequence ID" value="KAJ7190339.1"/>
    <property type="molecule type" value="Genomic_DNA"/>
</dbReference>
<dbReference type="AlphaFoldDB" id="A0AAD6Y3U2"/>
<feature type="region of interest" description="Disordered" evidence="1">
    <location>
        <begin position="825"/>
        <end position="853"/>
    </location>
</feature>
<feature type="compositionally biased region" description="Basic and acidic residues" evidence="1">
    <location>
        <begin position="117"/>
        <end position="128"/>
    </location>
</feature>
<accession>A0AAD6Y3U2</accession>
<feature type="compositionally biased region" description="Acidic residues" evidence="1">
    <location>
        <begin position="769"/>
        <end position="778"/>
    </location>
</feature>
<feature type="compositionally biased region" description="Acidic residues" evidence="1">
    <location>
        <begin position="832"/>
        <end position="853"/>
    </location>
</feature>
<name>A0AAD6Y3U2_9AGAR</name>
<evidence type="ECO:0000256" key="1">
    <source>
        <dbReference type="SAM" id="MobiDB-lite"/>
    </source>
</evidence>
<dbReference type="SUPFAM" id="SSF53098">
    <property type="entry name" value="Ribonuclease H-like"/>
    <property type="match status" value="1"/>
</dbReference>
<keyword evidence="3" id="KW-1185">Reference proteome</keyword>
<organism evidence="2 3">
    <name type="scientific">Mycena pura</name>
    <dbReference type="NCBI Taxonomy" id="153505"/>
    <lineage>
        <taxon>Eukaryota</taxon>
        <taxon>Fungi</taxon>
        <taxon>Dikarya</taxon>
        <taxon>Basidiomycota</taxon>
        <taxon>Agaricomycotina</taxon>
        <taxon>Agaricomycetes</taxon>
        <taxon>Agaricomycetidae</taxon>
        <taxon>Agaricales</taxon>
        <taxon>Marasmiineae</taxon>
        <taxon>Mycenaceae</taxon>
        <taxon>Mycena</taxon>
    </lineage>
</organism>
<comment type="caution">
    <text evidence="2">The sequence shown here is derived from an EMBL/GenBank/DDBJ whole genome shotgun (WGS) entry which is preliminary data.</text>
</comment>
<proteinExistence type="predicted"/>
<evidence type="ECO:0000313" key="3">
    <source>
        <dbReference type="Proteomes" id="UP001219525"/>
    </source>
</evidence>
<dbReference type="Proteomes" id="UP001219525">
    <property type="component" value="Unassembled WGS sequence"/>
</dbReference>